<dbReference type="EMBL" id="SNRW01030335">
    <property type="protein sequence ID" value="KAA6358126.1"/>
    <property type="molecule type" value="Genomic_DNA"/>
</dbReference>
<evidence type="ECO:0000313" key="2">
    <source>
        <dbReference type="Proteomes" id="UP000324800"/>
    </source>
</evidence>
<protein>
    <submittedName>
        <fullName evidence="1">Uncharacterized protein</fullName>
    </submittedName>
</protein>
<comment type="caution">
    <text evidence="1">The sequence shown here is derived from an EMBL/GenBank/DDBJ whole genome shotgun (WGS) entry which is preliminary data.</text>
</comment>
<accession>A0A5J4TI42</accession>
<gene>
    <name evidence="1" type="ORF">EZS28_046347</name>
</gene>
<organism evidence="1 2">
    <name type="scientific">Streblomastix strix</name>
    <dbReference type="NCBI Taxonomy" id="222440"/>
    <lineage>
        <taxon>Eukaryota</taxon>
        <taxon>Metamonada</taxon>
        <taxon>Preaxostyla</taxon>
        <taxon>Oxymonadida</taxon>
        <taxon>Streblomastigidae</taxon>
        <taxon>Streblomastix</taxon>
    </lineage>
</organism>
<sequence length="121" mass="13754">MKRLKFFIKSNRQRKKLVKELTGLGLQAASSGLDVIYANNAQDRIANIANLGNDVENFIDELRVRQSIENSRYIKLNPNVSRNINRTMGTHLAIPSNQIVNGRQYNTTSPYSIQEVGEEDF</sequence>
<dbReference type="Proteomes" id="UP000324800">
    <property type="component" value="Unassembled WGS sequence"/>
</dbReference>
<name>A0A5J4TI42_9EUKA</name>
<reference evidence="1 2" key="1">
    <citation type="submission" date="2019-03" db="EMBL/GenBank/DDBJ databases">
        <title>Single cell metagenomics reveals metabolic interactions within the superorganism composed of flagellate Streblomastix strix and complex community of Bacteroidetes bacteria on its surface.</title>
        <authorList>
            <person name="Treitli S.C."/>
            <person name="Kolisko M."/>
            <person name="Husnik F."/>
            <person name="Keeling P."/>
            <person name="Hampl V."/>
        </authorList>
    </citation>
    <scope>NUCLEOTIDE SEQUENCE [LARGE SCALE GENOMIC DNA]</scope>
    <source>
        <strain evidence="1">ST1C</strain>
    </source>
</reference>
<evidence type="ECO:0000313" key="1">
    <source>
        <dbReference type="EMBL" id="KAA6358126.1"/>
    </source>
</evidence>
<dbReference type="AlphaFoldDB" id="A0A5J4TI42"/>
<proteinExistence type="predicted"/>